<reference evidence="1 2" key="1">
    <citation type="submission" date="2023-01" db="EMBL/GenBank/DDBJ databases">
        <title>Analysis of 21 Apiospora genomes using comparative genomics revels a genus with tremendous synthesis potential of carbohydrate active enzymes and secondary metabolites.</title>
        <authorList>
            <person name="Sorensen T."/>
        </authorList>
    </citation>
    <scope>NUCLEOTIDE SEQUENCE [LARGE SCALE GENOMIC DNA]</scope>
    <source>
        <strain evidence="1 2">CBS 117206</strain>
    </source>
</reference>
<keyword evidence="2" id="KW-1185">Reference proteome</keyword>
<proteinExistence type="predicted"/>
<accession>A0AAW0QS23</accession>
<comment type="caution">
    <text evidence="1">The sequence shown here is derived from an EMBL/GenBank/DDBJ whole genome shotgun (WGS) entry which is preliminary data.</text>
</comment>
<dbReference type="Proteomes" id="UP001392437">
    <property type="component" value="Unassembled WGS sequence"/>
</dbReference>
<name>A0AAW0QS23_9PEZI</name>
<sequence length="267" mass="30504">MIDIVMSIQETFEEVPWELTTDSLMVPIPNRDANAITCMLTLSDNLNSQPPESNDLFPAAIAKLEDWMRKYHLHIHRFPIWGEKGEAQHQKNTNGSINDELGRRFRVELLEDKDRLNLPHLNRASHDDICSLCDVFDTWVASVGQDPPLAETSISPRFCDCLAVDDEALRSLAALSEDPPQLHVAADCATKQKWRGDASAFLWLLDTRSVRRFAPNPDQFPTFRGWMKLNVGEIPDVWFQRCSRIERGGDWILECRKGGDAYLWQNG</sequence>
<protein>
    <submittedName>
        <fullName evidence="1">Uncharacterized protein</fullName>
    </submittedName>
</protein>
<evidence type="ECO:0000313" key="2">
    <source>
        <dbReference type="Proteomes" id="UP001392437"/>
    </source>
</evidence>
<evidence type="ECO:0000313" key="1">
    <source>
        <dbReference type="EMBL" id="KAK8104931.1"/>
    </source>
</evidence>
<dbReference type="AlphaFoldDB" id="A0AAW0QS23"/>
<gene>
    <name evidence="1" type="ORF">PG999_008290</name>
</gene>
<organism evidence="1 2">
    <name type="scientific">Apiospora kogelbergensis</name>
    <dbReference type="NCBI Taxonomy" id="1337665"/>
    <lineage>
        <taxon>Eukaryota</taxon>
        <taxon>Fungi</taxon>
        <taxon>Dikarya</taxon>
        <taxon>Ascomycota</taxon>
        <taxon>Pezizomycotina</taxon>
        <taxon>Sordariomycetes</taxon>
        <taxon>Xylariomycetidae</taxon>
        <taxon>Amphisphaeriales</taxon>
        <taxon>Apiosporaceae</taxon>
        <taxon>Apiospora</taxon>
    </lineage>
</organism>
<dbReference type="EMBL" id="JAQQWP010000008">
    <property type="protein sequence ID" value="KAK8104931.1"/>
    <property type="molecule type" value="Genomic_DNA"/>
</dbReference>